<evidence type="ECO:0000313" key="1">
    <source>
        <dbReference type="EMBL" id="MDK2562183.1"/>
    </source>
</evidence>
<accession>A0ABT7E5H6</accession>
<keyword evidence="2" id="KW-1185">Reference proteome</keyword>
<dbReference type="SUPFAM" id="SSF47598">
    <property type="entry name" value="Ribbon-helix-helix"/>
    <property type="match status" value="1"/>
</dbReference>
<dbReference type="Proteomes" id="UP001301012">
    <property type="component" value="Unassembled WGS sequence"/>
</dbReference>
<gene>
    <name evidence="1" type="ORF">QOZ84_01375</name>
</gene>
<evidence type="ECO:0000313" key="2">
    <source>
        <dbReference type="Proteomes" id="UP001301012"/>
    </source>
</evidence>
<name>A0ABT7E5H6_9FIRM</name>
<dbReference type="InterPro" id="IPR010985">
    <property type="entry name" value="Ribbon_hlx_hlx"/>
</dbReference>
<proteinExistence type="predicted"/>
<keyword evidence="1" id="KW-0238">DNA-binding</keyword>
<dbReference type="RefSeq" id="WP_284131167.1">
    <property type="nucleotide sequence ID" value="NZ_JASKYM010000001.1"/>
</dbReference>
<dbReference type="InterPro" id="IPR013321">
    <property type="entry name" value="Arc_rbn_hlx_hlx"/>
</dbReference>
<comment type="caution">
    <text evidence="1">The sequence shown here is derived from an EMBL/GenBank/DDBJ whole genome shotgun (WGS) entry which is preliminary data.</text>
</comment>
<dbReference type="Gene3D" id="1.10.1220.10">
    <property type="entry name" value="Met repressor-like"/>
    <property type="match status" value="1"/>
</dbReference>
<dbReference type="EMBL" id="JASKYM010000001">
    <property type="protein sequence ID" value="MDK2562183.1"/>
    <property type="molecule type" value="Genomic_DNA"/>
</dbReference>
<reference evidence="1 2" key="1">
    <citation type="submission" date="2023-05" db="EMBL/GenBank/DDBJ databases">
        <title>Rombocin, a short stable natural nisin variant, displays selective antimicrobial activity against Listeria monocytogenes and employs dual mode of action to kill target bacterial strains.</title>
        <authorList>
            <person name="Wambui J."/>
            <person name="Stephan R."/>
            <person name="Kuipers O.P."/>
        </authorList>
    </citation>
    <scope>NUCLEOTIDE SEQUENCE [LARGE SCALE GENOMIC DNA]</scope>
    <source>
        <strain evidence="1 2">RC002</strain>
    </source>
</reference>
<protein>
    <submittedName>
        <fullName evidence="1">DNA-binding protein</fullName>
    </submittedName>
</protein>
<organism evidence="1 2">
    <name type="scientific">Romboutsia sedimentorum</name>
    <dbReference type="NCBI Taxonomy" id="1368474"/>
    <lineage>
        <taxon>Bacteria</taxon>
        <taxon>Bacillati</taxon>
        <taxon>Bacillota</taxon>
        <taxon>Clostridia</taxon>
        <taxon>Peptostreptococcales</taxon>
        <taxon>Peptostreptococcaceae</taxon>
        <taxon>Romboutsia</taxon>
    </lineage>
</organism>
<dbReference type="GO" id="GO:0003677">
    <property type="term" value="F:DNA binding"/>
    <property type="evidence" value="ECO:0007669"/>
    <property type="project" value="UniProtKB-KW"/>
</dbReference>
<sequence>MINKEVNVRTSLTIPKNLKSKLEILAKDDHISVNNLIIKALDKYVKDEFDNMHNKME</sequence>